<keyword evidence="2" id="KW-1185">Reference proteome</keyword>
<organism evidence="1 2">
    <name type="scientific">Chromobacterium alticapitis</name>
    <dbReference type="NCBI Taxonomy" id="2073169"/>
    <lineage>
        <taxon>Bacteria</taxon>
        <taxon>Pseudomonadati</taxon>
        <taxon>Pseudomonadota</taxon>
        <taxon>Betaproteobacteria</taxon>
        <taxon>Neisseriales</taxon>
        <taxon>Chromobacteriaceae</taxon>
        <taxon>Chromobacterium</taxon>
    </lineage>
</organism>
<dbReference type="EMBL" id="PQWB01000075">
    <property type="protein sequence ID" value="POZ61046.1"/>
    <property type="molecule type" value="Genomic_DNA"/>
</dbReference>
<protein>
    <submittedName>
        <fullName evidence="1">Type I-E CRISPR-associated protein Cse1/CasA</fullName>
    </submittedName>
</protein>
<evidence type="ECO:0000313" key="1">
    <source>
        <dbReference type="EMBL" id="POZ61046.1"/>
    </source>
</evidence>
<dbReference type="RefSeq" id="WP_103903608.1">
    <property type="nucleotide sequence ID" value="NZ_PQWB01000075.1"/>
</dbReference>
<gene>
    <name evidence="1" type="primary">casA</name>
    <name evidence="1" type="ORF">C2I19_15685</name>
</gene>
<dbReference type="Gene3D" id="1.10.132.100">
    <property type="match status" value="1"/>
</dbReference>
<evidence type="ECO:0000313" key="2">
    <source>
        <dbReference type="Proteomes" id="UP000237082"/>
    </source>
</evidence>
<dbReference type="OrthoDB" id="5392377at2"/>
<sequence>MNARFNLLDEPWLPVRRLDGRVEEVGLLELFARAGELSGLAETDPPNLIAQYRLLLAIFHRALSQGQVQWRLRDMAGYYRDGLPVERIHGYLEQWRERFFLFHPESPFMQVAALAAAEETRDKTKPWTQIALSSSTGNAPVVFDHAVDTLPIAIAAPRLLRQLLGFLQFTPGGLVKTLRDSDKAGALANTAAAMPQGDTLAQTLCLALHPVSADMGRDLPTWEKGPLAISALKGEPTLATGPNDRYTRLSRAVLLLSEGDDLAVERIRFAAGLALADDEHAPDLMASYRMGSNGMVRLSFTEGRALWRDLATFLPDAGGKHALPAAVLSWAEKLREQVGQTAAMPILVAGLASDQAKLLRWRAERFVLPCRLLEQAEAADELRDFLRRSEEDFSGLRQAATTLLARSMPDESHKDTRSRARTLLDNGPAAALYFSALERQLPRLLDLIGEARLDEAEAHWNDARHAALEQAWAAVCRQSGTTAKALRAQARAEPVYRALLKPLRPQSSVEEQVHV</sequence>
<accession>A0A2S5DD81</accession>
<proteinExistence type="predicted"/>
<reference evidence="2" key="1">
    <citation type="submission" date="2018-02" db="EMBL/GenBank/DDBJ databases">
        <authorList>
            <person name="O'Hara-Hanley K."/>
            <person name="Soby S."/>
        </authorList>
    </citation>
    <scope>NUCLEOTIDE SEQUENCE [LARGE SCALE GENOMIC DNA]</scope>
    <source>
        <strain evidence="2">MWU14-2602</strain>
    </source>
</reference>
<dbReference type="AlphaFoldDB" id="A0A2S5DD81"/>
<name>A0A2S5DD81_9NEIS</name>
<dbReference type="Pfam" id="PF09481">
    <property type="entry name" value="CRISPR_Cse1"/>
    <property type="match status" value="1"/>
</dbReference>
<dbReference type="NCBIfam" id="TIGR02547">
    <property type="entry name" value="casA_cse1"/>
    <property type="match status" value="1"/>
</dbReference>
<comment type="caution">
    <text evidence="1">The sequence shown here is derived from an EMBL/GenBank/DDBJ whole genome shotgun (WGS) entry which is preliminary data.</text>
</comment>
<dbReference type="CDD" id="cd09729">
    <property type="entry name" value="Cse1_I-E"/>
    <property type="match status" value="1"/>
</dbReference>
<dbReference type="InterPro" id="IPR013381">
    <property type="entry name" value="CRISPR-assoc_prot_Cse1"/>
</dbReference>
<dbReference type="Proteomes" id="UP000237082">
    <property type="component" value="Unassembled WGS sequence"/>
</dbReference>